<evidence type="ECO:0000256" key="2">
    <source>
        <dbReference type="RuleBase" id="RU003616"/>
    </source>
</evidence>
<dbReference type="InterPro" id="IPR008978">
    <property type="entry name" value="HSP20-like_chaperone"/>
</dbReference>
<proteinExistence type="inferred from homology"/>
<evidence type="ECO:0000313" key="4">
    <source>
        <dbReference type="EMBL" id="MCC2232519.1"/>
    </source>
</evidence>
<dbReference type="Proteomes" id="UP001198182">
    <property type="component" value="Unassembled WGS sequence"/>
</dbReference>
<comment type="caution">
    <text evidence="4">The sequence shown here is derived from an EMBL/GenBank/DDBJ whole genome shotgun (WGS) entry which is preliminary data.</text>
</comment>
<name>A0AAE3ED69_9FIRM</name>
<dbReference type="InterPro" id="IPR031107">
    <property type="entry name" value="Small_HSP"/>
</dbReference>
<evidence type="ECO:0000259" key="3">
    <source>
        <dbReference type="PROSITE" id="PS01031"/>
    </source>
</evidence>
<dbReference type="EMBL" id="JAJEQR010000072">
    <property type="protein sequence ID" value="MCC2232519.1"/>
    <property type="molecule type" value="Genomic_DNA"/>
</dbReference>
<protein>
    <submittedName>
        <fullName evidence="4">Hsp20/alpha crystallin family protein</fullName>
    </submittedName>
</protein>
<reference evidence="4" key="1">
    <citation type="submission" date="2021-10" db="EMBL/GenBank/DDBJ databases">
        <title>Anaerobic single-cell dispensing facilitates the cultivation of human gut bacteria.</title>
        <authorList>
            <person name="Afrizal A."/>
        </authorList>
    </citation>
    <scope>NUCLEOTIDE SEQUENCE</scope>
    <source>
        <strain evidence="4">CLA-AA-H215</strain>
    </source>
</reference>
<evidence type="ECO:0000256" key="1">
    <source>
        <dbReference type="PROSITE-ProRule" id="PRU00285"/>
    </source>
</evidence>
<sequence>MYTPSIFSNNFFDDFMNFSFPDVEKTLYGKHAAHMMSTDLKETENGYEMSIDLPGFKKDEVTAHLKDGYLIVSAEKGLDKDEKAEDGKYLHRERYAGSMSRSYYVGKGVTEEDIHAKYENGILTLQIPKDEKKPVDEKKYISIEG</sequence>
<dbReference type="AlphaFoldDB" id="A0AAE3ED69"/>
<organism evidence="4 5">
    <name type="scientific">Hominifimenecus microfluidus</name>
    <dbReference type="NCBI Taxonomy" id="2885348"/>
    <lineage>
        <taxon>Bacteria</taxon>
        <taxon>Bacillati</taxon>
        <taxon>Bacillota</taxon>
        <taxon>Clostridia</taxon>
        <taxon>Lachnospirales</taxon>
        <taxon>Lachnospiraceae</taxon>
        <taxon>Hominifimenecus</taxon>
    </lineage>
</organism>
<evidence type="ECO:0000313" key="5">
    <source>
        <dbReference type="Proteomes" id="UP001198182"/>
    </source>
</evidence>
<dbReference type="RefSeq" id="WP_308454925.1">
    <property type="nucleotide sequence ID" value="NZ_JAJEQR010000072.1"/>
</dbReference>
<gene>
    <name evidence="4" type="ORF">LKD81_16230</name>
</gene>
<dbReference type="PANTHER" id="PTHR11527">
    <property type="entry name" value="HEAT-SHOCK PROTEIN 20 FAMILY MEMBER"/>
    <property type="match status" value="1"/>
</dbReference>
<accession>A0AAE3ED69</accession>
<dbReference type="Gene3D" id="2.60.40.790">
    <property type="match status" value="1"/>
</dbReference>
<keyword evidence="5" id="KW-1185">Reference proteome</keyword>
<dbReference type="InterPro" id="IPR002068">
    <property type="entry name" value="A-crystallin/Hsp20_dom"/>
</dbReference>
<comment type="similarity">
    <text evidence="1 2">Belongs to the small heat shock protein (HSP20) family.</text>
</comment>
<dbReference type="CDD" id="cd06471">
    <property type="entry name" value="ACD_LpsHSP_like"/>
    <property type="match status" value="1"/>
</dbReference>
<dbReference type="PROSITE" id="PS01031">
    <property type="entry name" value="SHSP"/>
    <property type="match status" value="1"/>
</dbReference>
<dbReference type="SUPFAM" id="SSF49764">
    <property type="entry name" value="HSP20-like chaperones"/>
    <property type="match status" value="1"/>
</dbReference>
<feature type="domain" description="SHSP" evidence="3">
    <location>
        <begin position="29"/>
        <end position="144"/>
    </location>
</feature>
<dbReference type="Pfam" id="PF00011">
    <property type="entry name" value="HSP20"/>
    <property type="match status" value="1"/>
</dbReference>